<dbReference type="InterPro" id="IPR002110">
    <property type="entry name" value="Ankyrin_rpt"/>
</dbReference>
<evidence type="ECO:0000256" key="5">
    <source>
        <dbReference type="ARBA" id="ARBA00023136"/>
    </source>
</evidence>
<dbReference type="OrthoDB" id="1585644at2759"/>
<comment type="subcellular location">
    <subcellularLocation>
        <location evidence="1">Endoplasmic reticulum membrane</location>
    </subcellularLocation>
</comment>
<evidence type="ECO:0000256" key="1">
    <source>
        <dbReference type="ARBA" id="ARBA00004586"/>
    </source>
</evidence>
<keyword evidence="3" id="KW-0256">Endoplasmic reticulum</keyword>
<comment type="caution">
    <text evidence="10">The sequence shown here is derived from an EMBL/GenBank/DDBJ whole genome shotgun (WGS) entry which is preliminary data.</text>
</comment>
<proteinExistence type="predicted"/>
<feature type="non-terminal residue" evidence="10">
    <location>
        <position position="385"/>
    </location>
</feature>
<feature type="non-terminal residue" evidence="10">
    <location>
        <position position="1"/>
    </location>
</feature>
<dbReference type="InterPro" id="IPR036770">
    <property type="entry name" value="Ankyrin_rpt-contain_sf"/>
</dbReference>
<dbReference type="AlphaFoldDB" id="A0A7K7WC65"/>
<dbReference type="Proteomes" id="UP000531559">
    <property type="component" value="Unassembled WGS sequence"/>
</dbReference>
<dbReference type="PANTHER" id="PTHR12447">
    <property type="entry name" value="ANKYRIN REPEAT DOMAIN-CONTAINING PROTEIN 13"/>
    <property type="match status" value="1"/>
</dbReference>
<dbReference type="PROSITE" id="PS50088">
    <property type="entry name" value="ANK_REPEAT"/>
    <property type="match status" value="1"/>
</dbReference>
<dbReference type="GO" id="GO:0005789">
    <property type="term" value="C:endoplasmic reticulum membrane"/>
    <property type="evidence" value="ECO:0007669"/>
    <property type="project" value="UniProtKB-SubCell"/>
</dbReference>
<reference evidence="10 11" key="1">
    <citation type="submission" date="2019-09" db="EMBL/GenBank/DDBJ databases">
        <title>Bird 10,000 Genomes (B10K) Project - Family phase.</title>
        <authorList>
            <person name="Zhang G."/>
        </authorList>
    </citation>
    <scope>NUCLEOTIDE SEQUENCE [LARGE SCALE GENOMIC DNA]</scope>
    <source>
        <strain evidence="10">B10K-MSB-01</strain>
    </source>
</reference>
<organism evidence="10 11">
    <name type="scientific">Nothocercus julius</name>
    <dbReference type="NCBI Taxonomy" id="2585813"/>
    <lineage>
        <taxon>Eukaryota</taxon>
        <taxon>Metazoa</taxon>
        <taxon>Chordata</taxon>
        <taxon>Craniata</taxon>
        <taxon>Vertebrata</taxon>
        <taxon>Euteleostomi</taxon>
        <taxon>Archelosauria</taxon>
        <taxon>Archosauria</taxon>
        <taxon>Dinosauria</taxon>
        <taxon>Saurischia</taxon>
        <taxon>Theropoda</taxon>
        <taxon>Coelurosauria</taxon>
        <taxon>Aves</taxon>
        <taxon>Palaeognathae</taxon>
        <taxon>Tinamiformes</taxon>
        <taxon>Tinamidae</taxon>
        <taxon>Nothocercus</taxon>
    </lineage>
</organism>
<keyword evidence="6" id="KW-0143">Chaperone</keyword>
<feature type="domain" description="Ankyrin repeat" evidence="9">
    <location>
        <begin position="254"/>
        <end position="361"/>
    </location>
</feature>
<dbReference type="FunFam" id="1.25.40.20:FF:000073">
    <property type="entry name" value="Ankyrin repeat domain-containing protein 13C"/>
    <property type="match status" value="1"/>
</dbReference>
<keyword evidence="4 8" id="KW-0040">ANK repeat</keyword>
<dbReference type="Gene3D" id="1.25.40.20">
    <property type="entry name" value="Ankyrin repeat-containing domain"/>
    <property type="match status" value="1"/>
</dbReference>
<comment type="function">
    <text evidence="7">Acts as a molecular chaperone for G protein-coupled receptors, regulating their biogenesis and exit from the ER.</text>
</comment>
<dbReference type="Pfam" id="PF12796">
    <property type="entry name" value="Ank_2"/>
    <property type="match status" value="1"/>
</dbReference>
<feature type="domain" description="Ankyrin repeat" evidence="9">
    <location>
        <begin position="148"/>
        <end position="240"/>
    </location>
</feature>
<evidence type="ECO:0000256" key="3">
    <source>
        <dbReference type="ARBA" id="ARBA00022824"/>
    </source>
</evidence>
<sequence>AHFPVHECVFKGDVRRLSALIRTQGIGQKDSHGNTPLHLAVMLGHKECAHLLLAHNAPVKVKNAQGWSPLAEAISYGDRQMITALLRKLKQQSRESVEEKRPRLLKALKELGDFYLELHWDFQSWVPLLSRILPSDACKIHKQGINIRLDTTLIDFTDMKCQRGDLSFIFNGDAAPSESFVVLDNEQKVYQRIHHEESEMETEEEVDILMSSDIYSATLSTKSITFTRAQTGWLFREDKTVSWKEMSYTDMERQSLTPPSPNTITWEEYISAENGKAPHLGRELVCKESKKTFKATIAMSQEFPLGIESLLNVLEVIAPFKHFNKLREFVQMKLPPGFPVKLDIPVFPTITATVTFQEFRYDEFDESIFTIPDDYKEDPSHFPDL</sequence>
<keyword evidence="11" id="KW-1185">Reference proteome</keyword>
<gene>
    <name evidence="10" type="primary">Ankrd13c</name>
    <name evidence="10" type="ORF">NOTJUL_R05025</name>
</gene>
<name>A0A7K7WC65_9AVES</name>
<evidence type="ECO:0000259" key="9">
    <source>
        <dbReference type="Pfam" id="PF11904"/>
    </source>
</evidence>
<dbReference type="Pfam" id="PF11904">
    <property type="entry name" value="ANKRD13_C"/>
    <property type="match status" value="2"/>
</dbReference>
<evidence type="ECO:0000313" key="10">
    <source>
        <dbReference type="EMBL" id="NXA50491.1"/>
    </source>
</evidence>
<evidence type="ECO:0000313" key="11">
    <source>
        <dbReference type="Proteomes" id="UP000531559"/>
    </source>
</evidence>
<evidence type="ECO:0000256" key="4">
    <source>
        <dbReference type="ARBA" id="ARBA00023043"/>
    </source>
</evidence>
<evidence type="ECO:0000256" key="2">
    <source>
        <dbReference type="ARBA" id="ARBA00022737"/>
    </source>
</evidence>
<dbReference type="SUPFAM" id="SSF48403">
    <property type="entry name" value="Ankyrin repeat"/>
    <property type="match status" value="1"/>
</dbReference>
<evidence type="ECO:0000256" key="6">
    <source>
        <dbReference type="ARBA" id="ARBA00023186"/>
    </source>
</evidence>
<keyword evidence="5" id="KW-0472">Membrane</keyword>
<evidence type="ECO:0000256" key="8">
    <source>
        <dbReference type="PROSITE-ProRule" id="PRU00023"/>
    </source>
</evidence>
<dbReference type="SMART" id="SM00248">
    <property type="entry name" value="ANK"/>
    <property type="match status" value="2"/>
</dbReference>
<dbReference type="InterPro" id="IPR055285">
    <property type="entry name" value="ANKRD13_C"/>
</dbReference>
<dbReference type="GO" id="GO:0006621">
    <property type="term" value="P:protein retention in ER lumen"/>
    <property type="evidence" value="ECO:0007669"/>
    <property type="project" value="TreeGrafter"/>
</dbReference>
<dbReference type="PROSITE" id="PS50297">
    <property type="entry name" value="ANK_REP_REGION"/>
    <property type="match status" value="1"/>
</dbReference>
<dbReference type="PANTHER" id="PTHR12447:SF25">
    <property type="entry name" value="ANKYRIN REPEAT DOMAIN-CONTAINING PROTEIN 13C"/>
    <property type="match status" value="1"/>
</dbReference>
<dbReference type="EMBL" id="VZSV01000081">
    <property type="protein sequence ID" value="NXA50491.1"/>
    <property type="molecule type" value="Genomic_DNA"/>
</dbReference>
<feature type="repeat" description="ANK" evidence="8">
    <location>
        <begin position="32"/>
        <end position="64"/>
    </location>
</feature>
<keyword evidence="2" id="KW-0677">Repeat</keyword>
<dbReference type="GO" id="GO:0005102">
    <property type="term" value="F:signaling receptor binding"/>
    <property type="evidence" value="ECO:0007669"/>
    <property type="project" value="TreeGrafter"/>
</dbReference>
<accession>A0A7K7WC65</accession>
<dbReference type="InterPro" id="IPR021832">
    <property type="entry name" value="ANKRD13"/>
</dbReference>
<protein>
    <submittedName>
        <fullName evidence="10">AN13C protein</fullName>
    </submittedName>
</protein>
<evidence type="ECO:0000256" key="7">
    <source>
        <dbReference type="ARBA" id="ARBA00037107"/>
    </source>
</evidence>